<evidence type="ECO:0000313" key="8">
    <source>
        <dbReference type="EMBL" id="KAG7820889.1"/>
    </source>
</evidence>
<proteinExistence type="inferred from homology"/>
<dbReference type="GO" id="GO:0005789">
    <property type="term" value="C:endoplasmic reticulum membrane"/>
    <property type="evidence" value="ECO:0007669"/>
    <property type="project" value="InterPro"/>
</dbReference>
<dbReference type="AlphaFoldDB" id="A0AAN6I719"/>
<dbReference type="PIRSF" id="PIRSF019693">
    <property type="entry name" value="VAMP-associated"/>
    <property type="match status" value="1"/>
</dbReference>
<evidence type="ECO:0000313" key="9">
    <source>
        <dbReference type="Proteomes" id="UP001196530"/>
    </source>
</evidence>
<accession>A0AAN6I719</accession>
<dbReference type="GO" id="GO:0061817">
    <property type="term" value="P:endoplasmic reticulum-plasma membrane tethering"/>
    <property type="evidence" value="ECO:0007669"/>
    <property type="project" value="TreeGrafter"/>
</dbReference>
<evidence type="ECO:0000256" key="2">
    <source>
        <dbReference type="ARBA" id="ARBA00008932"/>
    </source>
</evidence>
<protein>
    <recommendedName>
        <fullName evidence="7">MSP domain-containing protein</fullName>
    </recommendedName>
</protein>
<comment type="subcellular location">
    <subcellularLocation>
        <location evidence="1">Membrane</location>
        <topology evidence="1">Single-pass type IV membrane protein</topology>
    </subcellularLocation>
</comment>
<name>A0AAN6I719_PICAN</name>
<dbReference type="PANTHER" id="PTHR10809:SF6">
    <property type="entry name" value="AT11025P-RELATED"/>
    <property type="match status" value="1"/>
</dbReference>
<dbReference type="EMBL" id="JAHLUX010000002">
    <property type="protein sequence ID" value="KAG7820889.1"/>
    <property type="molecule type" value="Genomic_DNA"/>
</dbReference>
<evidence type="ECO:0000256" key="3">
    <source>
        <dbReference type="ARBA" id="ARBA00022692"/>
    </source>
</evidence>
<evidence type="ECO:0000256" key="5">
    <source>
        <dbReference type="ARBA" id="ARBA00023136"/>
    </source>
</evidence>
<dbReference type="InterPro" id="IPR000535">
    <property type="entry name" value="MSP_dom"/>
</dbReference>
<organism evidence="8 9">
    <name type="scientific">Pichia angusta</name>
    <name type="common">Yeast</name>
    <name type="synonym">Hansenula polymorpha</name>
    <dbReference type="NCBI Taxonomy" id="870730"/>
    <lineage>
        <taxon>Eukaryota</taxon>
        <taxon>Fungi</taxon>
        <taxon>Dikarya</taxon>
        <taxon>Ascomycota</taxon>
        <taxon>Saccharomycotina</taxon>
        <taxon>Pichiomycetes</taxon>
        <taxon>Pichiales</taxon>
        <taxon>Pichiaceae</taxon>
        <taxon>Ogataea</taxon>
    </lineage>
</organism>
<dbReference type="PANTHER" id="PTHR10809">
    <property type="entry name" value="VESICLE-ASSOCIATED MEMBRANE PROTEIN-ASSOCIATED PROTEIN"/>
    <property type="match status" value="1"/>
</dbReference>
<dbReference type="Proteomes" id="UP001196530">
    <property type="component" value="Unassembled WGS sequence"/>
</dbReference>
<dbReference type="InterPro" id="IPR016763">
    <property type="entry name" value="VAP"/>
</dbReference>
<evidence type="ECO:0000256" key="4">
    <source>
        <dbReference type="ARBA" id="ARBA00022989"/>
    </source>
</evidence>
<dbReference type="SUPFAM" id="SSF49354">
    <property type="entry name" value="PapD-like"/>
    <property type="match status" value="1"/>
</dbReference>
<dbReference type="InterPro" id="IPR013783">
    <property type="entry name" value="Ig-like_fold"/>
</dbReference>
<dbReference type="GO" id="GO:0005886">
    <property type="term" value="C:plasma membrane"/>
    <property type="evidence" value="ECO:0007669"/>
    <property type="project" value="TreeGrafter"/>
</dbReference>
<dbReference type="GO" id="GO:0033149">
    <property type="term" value="F:FFAT motif binding"/>
    <property type="evidence" value="ECO:0007669"/>
    <property type="project" value="TreeGrafter"/>
</dbReference>
<dbReference type="GeneID" id="66125024"/>
<keyword evidence="3 6" id="KW-0812">Transmembrane</keyword>
<comment type="caution">
    <text evidence="8">The sequence shown here is derived from an EMBL/GenBank/DDBJ whole genome shotgun (WGS) entry which is preliminary data.</text>
</comment>
<dbReference type="GO" id="GO:0090158">
    <property type="term" value="P:endoplasmic reticulum membrane organization"/>
    <property type="evidence" value="ECO:0007669"/>
    <property type="project" value="TreeGrafter"/>
</dbReference>
<evidence type="ECO:0000256" key="6">
    <source>
        <dbReference type="SAM" id="Phobius"/>
    </source>
</evidence>
<evidence type="ECO:0000256" key="1">
    <source>
        <dbReference type="ARBA" id="ARBA00004211"/>
    </source>
</evidence>
<reference evidence="8" key="1">
    <citation type="journal article" date="2021" name="G3 (Bethesda)">
        <title>Genomic diversity, chromosomal rearrangements, and interspecies hybridization in the ogataea polymorpha species complex.</title>
        <authorList>
            <person name="Hanson S.J."/>
            <person name="Cinneide E.O."/>
            <person name="Salzberg L.I."/>
            <person name="Wolfe K.H."/>
            <person name="McGowan J."/>
            <person name="Fitzpatrick D.A."/>
            <person name="Matlin K."/>
        </authorList>
    </citation>
    <scope>NUCLEOTIDE SEQUENCE</scope>
    <source>
        <strain evidence="8">61-244</strain>
    </source>
</reference>
<gene>
    <name evidence="8" type="ORF">KL928_000973</name>
</gene>
<evidence type="ECO:0000259" key="7">
    <source>
        <dbReference type="PROSITE" id="PS50202"/>
    </source>
</evidence>
<keyword evidence="5 6" id="KW-0472">Membrane</keyword>
<comment type="similarity">
    <text evidence="2">Belongs to the VAMP-associated protein (VAP) (TC 9.B.17) family.</text>
</comment>
<dbReference type="InterPro" id="IPR008962">
    <property type="entry name" value="PapD-like_sf"/>
</dbReference>
<feature type="domain" description="MSP" evidence="7">
    <location>
        <begin position="1"/>
        <end position="122"/>
    </location>
</feature>
<dbReference type="PROSITE" id="PS50202">
    <property type="entry name" value="MSP"/>
    <property type="match status" value="1"/>
</dbReference>
<dbReference type="RefSeq" id="XP_043061432.1">
    <property type="nucleotide sequence ID" value="XM_043206727.1"/>
</dbReference>
<dbReference type="Gene3D" id="2.60.40.10">
    <property type="entry name" value="Immunoglobulins"/>
    <property type="match status" value="1"/>
</dbReference>
<sequence>MPKSEFGESEANKGQLATRYISSITITNDSQTSIAFKVKTTAPKLYCVRPNASIVKPGSSMDVSIIFQGLPKEPAIGTKCKDKFLIVSVPCSDDLDPKSVSTIWPELQSQAGSTTDVKVKVVFNYSSLTNTIQEESSQQSRSDDRDTTVLAAAPLANGYSGADENPVAEKNAVSSDNVLQETMPLAPTTTNNKEAAAAFAPAKQEPATTTTSSASSSNVYIVAVLLVVLAVLYTKFLM</sequence>
<keyword evidence="4 6" id="KW-1133">Transmembrane helix</keyword>
<dbReference type="Pfam" id="PF00635">
    <property type="entry name" value="Motile_Sperm"/>
    <property type="match status" value="1"/>
</dbReference>
<feature type="transmembrane region" description="Helical" evidence="6">
    <location>
        <begin position="219"/>
        <end position="237"/>
    </location>
</feature>